<name>A0A544TBR4_9BACI</name>
<keyword evidence="1" id="KW-0732">Signal</keyword>
<comment type="caution">
    <text evidence="2">The sequence shown here is derived from an EMBL/GenBank/DDBJ whole genome shotgun (WGS) entry which is preliminary data.</text>
</comment>
<evidence type="ECO:0000313" key="2">
    <source>
        <dbReference type="EMBL" id="TQR14901.1"/>
    </source>
</evidence>
<dbReference type="EMBL" id="VDGH01000003">
    <property type="protein sequence ID" value="TQR14901.1"/>
    <property type="molecule type" value="Genomic_DNA"/>
</dbReference>
<sequence>MYFKDQKERKKRLNKIIACTIVSGVLSTNLLAGGVSAASNTSEEAPSDNNVVIEVTQNDSQPANADQNVQIAENEGEIPGFPDEFLDEIPGYDPSKPYVLVEEEGVPVGILFVSEELKYGELTKKLSNDWQWNQIALYTNQSNDYFGTWTLVTDPNHVLSLADILVRDEMVDYFKEHIDEINNGEIIDPPANFEQNFLIIVPALPPYGEKEQIQSSEVIEKTILDTSITRAEVNALKNDVQQSLKTKEDNEKLIASVELNLKEMNTTSLKFDAKGIANFEVAISILVIENNINKVVELTALFLKAAEKQQVSPASLKEYAKELFLGLDSPTVIKQFVPLLIDKLKKAKVDISSFEDILDELN</sequence>
<evidence type="ECO:0000256" key="1">
    <source>
        <dbReference type="SAM" id="SignalP"/>
    </source>
</evidence>
<keyword evidence="3" id="KW-1185">Reference proteome</keyword>
<proteinExistence type="predicted"/>
<protein>
    <submittedName>
        <fullName evidence="2">Uncharacterized protein</fullName>
    </submittedName>
</protein>
<feature type="chain" id="PRO_5021944900" evidence="1">
    <location>
        <begin position="38"/>
        <end position="362"/>
    </location>
</feature>
<reference evidence="2 3" key="1">
    <citation type="submission" date="2019-05" db="EMBL/GenBank/DDBJ databases">
        <title>Psychrobacillus vulpis sp. nov., a new species isolated from feces of a red fox that inhabits in The Tablas de Daimiel Natural Park, Albacete, Spain.</title>
        <authorList>
            <person name="Rodriguez M."/>
            <person name="Reina J.C."/>
            <person name="Bejar V."/>
            <person name="Llamas I."/>
        </authorList>
    </citation>
    <scope>NUCLEOTIDE SEQUENCE [LARGE SCALE GENOMIC DNA]</scope>
    <source>
        <strain evidence="2 3">NEAU-3TGS17</strain>
    </source>
</reference>
<gene>
    <name evidence="2" type="ORF">FG382_05405</name>
</gene>
<evidence type="ECO:0000313" key="3">
    <source>
        <dbReference type="Proteomes" id="UP000317316"/>
    </source>
</evidence>
<organism evidence="2 3">
    <name type="scientific">Psychrobacillus lasiicapitis</name>
    <dbReference type="NCBI Taxonomy" id="1636719"/>
    <lineage>
        <taxon>Bacteria</taxon>
        <taxon>Bacillati</taxon>
        <taxon>Bacillota</taxon>
        <taxon>Bacilli</taxon>
        <taxon>Bacillales</taxon>
        <taxon>Bacillaceae</taxon>
        <taxon>Psychrobacillus</taxon>
    </lineage>
</organism>
<dbReference type="AlphaFoldDB" id="A0A544TBR4"/>
<accession>A0A544TBR4</accession>
<dbReference type="Proteomes" id="UP000317316">
    <property type="component" value="Unassembled WGS sequence"/>
</dbReference>
<dbReference type="RefSeq" id="WP_142537880.1">
    <property type="nucleotide sequence ID" value="NZ_BMIE01000001.1"/>
</dbReference>
<feature type="signal peptide" evidence="1">
    <location>
        <begin position="1"/>
        <end position="37"/>
    </location>
</feature>